<protein>
    <submittedName>
        <fullName evidence="1">Uncharacterized protein</fullName>
    </submittedName>
</protein>
<proteinExistence type="predicted"/>
<dbReference type="Proteomes" id="UP000075766">
    <property type="component" value="Unassembled WGS sequence"/>
</dbReference>
<evidence type="ECO:0000313" key="2">
    <source>
        <dbReference type="Proteomes" id="UP000075766"/>
    </source>
</evidence>
<organism evidence="1 2">
    <name type="scientific">Marichromatium gracile</name>
    <name type="common">Chromatium gracile</name>
    <dbReference type="NCBI Taxonomy" id="1048"/>
    <lineage>
        <taxon>Bacteria</taxon>
        <taxon>Pseudomonadati</taxon>
        <taxon>Pseudomonadota</taxon>
        <taxon>Gammaproteobacteria</taxon>
        <taxon>Chromatiales</taxon>
        <taxon>Chromatiaceae</taxon>
        <taxon>Marichromatium</taxon>
    </lineage>
</organism>
<keyword evidence="2" id="KW-1185">Reference proteome</keyword>
<sequence length="114" mass="12672">MIAKTFQVMVAFGCPNNRMKDCHDMLLISQPSPFEDDWLGQWPRPSNSVMLTILTDLLDALAPDFAGDKCRQCPWSGVLESMAFRSVSLADVIARVYRFIMTQAITAAAVGRSD</sequence>
<accession>A0ABR5VEU7</accession>
<comment type="caution">
    <text evidence="1">The sequence shown here is derived from an EMBL/GenBank/DDBJ whole genome shotgun (WGS) entry which is preliminary data.</text>
</comment>
<reference evidence="1 2" key="1">
    <citation type="submission" date="2016-02" db="EMBL/GenBank/DDBJ databases">
        <title>Genome sequence of Marichromatium gracile YL-28, a purple sulfur bacterium.</title>
        <authorList>
            <person name="Zhao C."/>
            <person name="Hong X."/>
            <person name="Chen S."/>
            <person name="Yang S."/>
        </authorList>
    </citation>
    <scope>NUCLEOTIDE SEQUENCE [LARGE SCALE GENOMIC DNA]</scope>
    <source>
        <strain evidence="1 2">YL28</strain>
    </source>
</reference>
<gene>
    <name evidence="1" type="ORF">AY586_04015</name>
</gene>
<name>A0ABR5VEU7_MARGR</name>
<dbReference type="EMBL" id="LSYU01000077">
    <property type="protein sequence ID" value="KXX63845.1"/>
    <property type="molecule type" value="Genomic_DNA"/>
</dbReference>
<evidence type="ECO:0000313" key="1">
    <source>
        <dbReference type="EMBL" id="KXX63845.1"/>
    </source>
</evidence>